<dbReference type="EMBL" id="DAEPXK010000009">
    <property type="protein sequence ID" value="HBH1541771.1"/>
    <property type="molecule type" value="Genomic_DNA"/>
</dbReference>
<evidence type="ECO:0000313" key="22">
    <source>
        <dbReference type="EMBL" id="HBH2621469.1"/>
    </source>
</evidence>
<keyword evidence="6 14" id="KW-0028">Amino-acid biosynthesis</keyword>
<dbReference type="EMBL" id="DAEQIJ010000020">
    <property type="protein sequence ID" value="HBH2621469.1"/>
    <property type="molecule type" value="Genomic_DNA"/>
</dbReference>
<dbReference type="PIRSF" id="PIRSF000098">
    <property type="entry name" value="Homoser_dehydrog"/>
    <property type="match status" value="1"/>
</dbReference>
<reference evidence="21" key="3">
    <citation type="journal article" date="2018" name="Genome Biol.">
        <title>SKESA: strategic k-mer extension for scrupulous assemblies.</title>
        <authorList>
            <person name="Souvorov A."/>
            <person name="Agarwala R."/>
            <person name="Lipman D.J."/>
        </authorList>
    </citation>
    <scope>NUCLEOTIDE SEQUENCE</scope>
    <source>
        <strain evidence="22">Clostridioides</strain>
        <strain evidence="21">HN1000</strain>
    </source>
</reference>
<evidence type="ECO:0000256" key="7">
    <source>
        <dbReference type="ARBA" id="ARBA00022697"/>
    </source>
</evidence>
<dbReference type="PANTHER" id="PTHR43331">
    <property type="entry name" value="HOMOSERINE DEHYDROGENASE"/>
    <property type="match status" value="1"/>
</dbReference>
<feature type="binding site" evidence="13">
    <location>
        <begin position="10"/>
        <end position="17"/>
    </location>
    <ligand>
        <name>NADP(+)</name>
        <dbReference type="ChEBI" id="CHEBI:58349"/>
    </ligand>
</feature>
<evidence type="ECO:0000256" key="1">
    <source>
        <dbReference type="ARBA" id="ARBA00005056"/>
    </source>
</evidence>
<evidence type="ECO:0000313" key="18">
    <source>
        <dbReference type="EMBL" id="CDS86793.1"/>
    </source>
</evidence>
<evidence type="ECO:0000313" key="19">
    <source>
        <dbReference type="EMBL" id="CDS87100.1"/>
    </source>
</evidence>
<evidence type="ECO:0000256" key="9">
    <source>
        <dbReference type="ARBA" id="ARBA00023053"/>
    </source>
</evidence>
<evidence type="ECO:0000313" key="26">
    <source>
        <dbReference type="Proteomes" id="UP000411588"/>
    </source>
</evidence>
<dbReference type="PATRIC" id="fig|1496.1372.peg.606"/>
<keyword evidence="9" id="KW-0915">Sodium</keyword>
<dbReference type="GO" id="GO:0009088">
    <property type="term" value="P:threonine biosynthetic process"/>
    <property type="evidence" value="ECO:0007669"/>
    <property type="project" value="UniProtKB-UniPathway"/>
</dbReference>
<evidence type="ECO:0000259" key="17">
    <source>
        <dbReference type="Pfam" id="PF03447"/>
    </source>
</evidence>
<dbReference type="GeneID" id="66353987"/>
<keyword evidence="13 14" id="KW-0521">NADP</keyword>
<dbReference type="EMBL" id="CAADAN010000008">
    <property type="protein sequence ID" value="VFD33193.1"/>
    <property type="molecule type" value="Genomic_DNA"/>
</dbReference>
<dbReference type="InterPro" id="IPR016204">
    <property type="entry name" value="HDH"/>
</dbReference>
<evidence type="ECO:0000313" key="23">
    <source>
        <dbReference type="EMBL" id="SJS75360.1"/>
    </source>
</evidence>
<dbReference type="InterPro" id="IPR036291">
    <property type="entry name" value="NAD(P)-bd_dom_sf"/>
</dbReference>
<gene>
    <name evidence="23" type="primary">hom_2</name>
    <name evidence="19" type="synonym">hom</name>
    <name evidence="24" type="synonym">hom2</name>
    <name evidence="20" type="ORF">BN1095_710014</name>
    <name evidence="19" type="ORF">BN1096_610014</name>
    <name evidence="18" type="ORF">BN1097_600011</name>
    <name evidence="21" type="ORF">KRM00_001240</name>
    <name evidence="22" type="ORF">KRQ00_003257</name>
    <name evidence="24" type="ORF">SAMEA1402399_02458</name>
    <name evidence="23" type="ORF">SAMEA3375112_02807</name>
</gene>
<dbReference type="InterPro" id="IPR005106">
    <property type="entry name" value="Asp/hSer_DH_NAD-bd"/>
</dbReference>
<evidence type="ECO:0000313" key="25">
    <source>
        <dbReference type="Proteomes" id="UP000189137"/>
    </source>
</evidence>
<feature type="domain" description="Aspartate/homoserine dehydrogenase NAD-binding" evidence="17">
    <location>
        <begin position="11"/>
        <end position="122"/>
    </location>
</feature>
<dbReference type="Gene3D" id="3.30.360.10">
    <property type="entry name" value="Dihydrodipicolinate Reductase, domain 2"/>
    <property type="match status" value="1"/>
</dbReference>
<dbReference type="EMBL" id="LK932515">
    <property type="protein sequence ID" value="CDS87100.1"/>
    <property type="molecule type" value="Genomic_DNA"/>
</dbReference>
<dbReference type="Proteomes" id="UP000189137">
    <property type="component" value="Unassembled WGS sequence"/>
</dbReference>
<evidence type="ECO:0000256" key="12">
    <source>
        <dbReference type="PIRSR" id="PIRSR000098-1"/>
    </source>
</evidence>
<evidence type="ECO:0000313" key="20">
    <source>
        <dbReference type="EMBL" id="CDT74590.1"/>
    </source>
</evidence>
<keyword evidence="7 14" id="KW-0791">Threonine biosynthesis</keyword>
<dbReference type="SUPFAM" id="SSF55347">
    <property type="entry name" value="Glyceraldehyde-3-phosphate dehydrogenase-like, C-terminal domain"/>
    <property type="match status" value="1"/>
</dbReference>
<protein>
    <recommendedName>
        <fullName evidence="5 14">Homoserine dehydrogenase</fullName>
        <ecNumber evidence="4 14">1.1.1.3</ecNumber>
    </recommendedName>
</protein>
<dbReference type="UniPathway" id="UPA00050">
    <property type="reaction ID" value="UER00063"/>
</dbReference>
<evidence type="ECO:0000256" key="2">
    <source>
        <dbReference type="ARBA" id="ARBA00005062"/>
    </source>
</evidence>
<dbReference type="KEGG" id="pdf:CD630DERM_15800"/>
<comment type="similarity">
    <text evidence="3 15">Belongs to the homoserine dehydrogenase family.</text>
</comment>
<dbReference type="EMBL" id="LK933416">
    <property type="protein sequence ID" value="CDT74590.1"/>
    <property type="molecule type" value="Genomic_DNA"/>
</dbReference>
<evidence type="ECO:0000256" key="13">
    <source>
        <dbReference type="PIRSR" id="PIRSR000098-2"/>
    </source>
</evidence>
<comment type="pathway">
    <text evidence="2 14">Amino-acid biosynthesis; L-methionine biosynthesis via de novo pathway; L-homoserine from L-aspartate: step 3/3.</text>
</comment>
<organism evidence="18">
    <name type="scientific">Clostridioides difficile</name>
    <name type="common">Peptoclostridium difficile</name>
    <dbReference type="NCBI Taxonomy" id="1496"/>
    <lineage>
        <taxon>Bacteria</taxon>
        <taxon>Bacillati</taxon>
        <taxon>Bacillota</taxon>
        <taxon>Clostridia</taxon>
        <taxon>Peptostreptococcales</taxon>
        <taxon>Peptostreptococcaceae</taxon>
        <taxon>Clostridioides</taxon>
    </lineage>
</organism>
<evidence type="ECO:0000256" key="4">
    <source>
        <dbReference type="ARBA" id="ARBA00013213"/>
    </source>
</evidence>
<evidence type="ECO:0000256" key="10">
    <source>
        <dbReference type="ARBA" id="ARBA00023167"/>
    </source>
</evidence>
<dbReference type="EC" id="1.1.1.3" evidence="4 14"/>
<dbReference type="NCBIfam" id="NF004976">
    <property type="entry name" value="PRK06349.1"/>
    <property type="match status" value="1"/>
</dbReference>
<dbReference type="GO" id="GO:0009086">
    <property type="term" value="P:methionine biosynthetic process"/>
    <property type="evidence" value="ECO:0007669"/>
    <property type="project" value="UniProtKB-KW"/>
</dbReference>
<evidence type="ECO:0000256" key="3">
    <source>
        <dbReference type="ARBA" id="ARBA00006753"/>
    </source>
</evidence>
<reference evidence="21" key="4">
    <citation type="submission" date="2021-06" db="EMBL/GenBank/DDBJ databases">
        <authorList>
            <consortium name="NCBI Pathogen Detection Project"/>
        </authorList>
    </citation>
    <scope>NUCLEOTIDE SEQUENCE</scope>
    <source>
        <strain evidence="22">Clostridioides</strain>
        <strain evidence="21">HN1000</strain>
    </source>
</reference>
<dbReference type="PROSITE" id="PS01042">
    <property type="entry name" value="HOMOSER_DHGENASE"/>
    <property type="match status" value="1"/>
</dbReference>
<name>A0A031WCZ9_CLODI</name>
<comment type="catalytic activity">
    <reaction evidence="11">
        <text>L-homoserine + NADP(+) = L-aspartate 4-semialdehyde + NADPH + H(+)</text>
        <dbReference type="Rhea" id="RHEA:15761"/>
        <dbReference type="ChEBI" id="CHEBI:15378"/>
        <dbReference type="ChEBI" id="CHEBI:57476"/>
        <dbReference type="ChEBI" id="CHEBI:57783"/>
        <dbReference type="ChEBI" id="CHEBI:58349"/>
        <dbReference type="ChEBI" id="CHEBI:537519"/>
        <dbReference type="EC" id="1.1.1.3"/>
    </reaction>
    <physiologicalReaction direction="right-to-left" evidence="11">
        <dbReference type="Rhea" id="RHEA:15763"/>
    </physiologicalReaction>
</comment>
<dbReference type="EMBL" id="LK932399">
    <property type="protein sequence ID" value="CDS86793.1"/>
    <property type="molecule type" value="Genomic_DNA"/>
</dbReference>
<accession>A0A031WCZ9</accession>
<evidence type="ECO:0000256" key="11">
    <source>
        <dbReference type="ARBA" id="ARBA00048841"/>
    </source>
</evidence>
<dbReference type="Pfam" id="PF03447">
    <property type="entry name" value="NAD_binding_3"/>
    <property type="match status" value="1"/>
</dbReference>
<evidence type="ECO:0000313" key="24">
    <source>
        <dbReference type="EMBL" id="VFD33193.1"/>
    </source>
</evidence>
<evidence type="ECO:0000259" key="16">
    <source>
        <dbReference type="Pfam" id="PF00742"/>
    </source>
</evidence>
<feature type="active site" description="Proton donor" evidence="12">
    <location>
        <position position="198"/>
    </location>
</feature>
<dbReference type="InterPro" id="IPR001342">
    <property type="entry name" value="HDH_cat"/>
</dbReference>
<evidence type="ECO:0000256" key="5">
    <source>
        <dbReference type="ARBA" id="ARBA00013376"/>
    </source>
</evidence>
<keyword evidence="8 14" id="KW-0560">Oxidoreductase</keyword>
<dbReference type="AlphaFoldDB" id="A0A031WCZ9"/>
<reference evidence="23 25" key="2">
    <citation type="submission" date="2017-02" db="EMBL/GenBank/DDBJ databases">
        <authorList>
            <consortium name="Pathogen Informatics"/>
        </authorList>
    </citation>
    <scope>NUCLEOTIDE SEQUENCE [LARGE SCALE GENOMIC DNA]</scope>
    <source>
        <strain evidence="24">Clo34</strain>
        <strain evidence="26">clo34</strain>
        <strain evidence="23 25">VRECD0157</strain>
    </source>
</reference>
<evidence type="ECO:0000256" key="15">
    <source>
        <dbReference type="RuleBase" id="RU004171"/>
    </source>
</evidence>
<dbReference type="Gene3D" id="3.30.70.260">
    <property type="match status" value="1"/>
</dbReference>
<dbReference type="FunFam" id="3.30.360.10:FF:000005">
    <property type="entry name" value="Homoserine dehydrogenase"/>
    <property type="match status" value="1"/>
</dbReference>
<proteinExistence type="inferred from homology"/>
<keyword evidence="10 14" id="KW-0486">Methionine biosynthesis</keyword>
<dbReference type="Gene3D" id="3.40.50.720">
    <property type="entry name" value="NAD(P)-binding Rossmann-like Domain"/>
    <property type="match status" value="1"/>
</dbReference>
<evidence type="ECO:0000256" key="6">
    <source>
        <dbReference type="ARBA" id="ARBA00022605"/>
    </source>
</evidence>
<feature type="binding site" evidence="13">
    <location>
        <position position="98"/>
    </location>
    <ligand>
        <name>NADPH</name>
        <dbReference type="ChEBI" id="CHEBI:57783"/>
    </ligand>
</feature>
<dbReference type="SUPFAM" id="SSF51735">
    <property type="entry name" value="NAD(P)-binding Rossmann-fold domains"/>
    <property type="match status" value="1"/>
</dbReference>
<dbReference type="GO" id="GO:0050661">
    <property type="term" value="F:NADP binding"/>
    <property type="evidence" value="ECO:0007669"/>
    <property type="project" value="InterPro"/>
</dbReference>
<dbReference type="Proteomes" id="UP000879542">
    <property type="component" value="Unassembled WGS sequence"/>
</dbReference>
<sequence length="405" mass="44976">MENKVKIGVLGYGVVGSGLIDIIDNNKEKRNIEIVGILVNNLEKHKDKKYSNIITNNIDDIFNKDIDILVEVMGGLEPSLSYIKKALNNKIHVVTANKDLLAECGDELAKLASENKVSIKFEASVAGGIPVLKPIIESLEGNNIDSINAILNGTTNFILSKMYDENLSYDMALRQAQELGFAEANPESDVLGYDAARKLSILSTLAYDNRVYWKDVYLEGITDIDEKDIEYAKKLNCKIKLIGQSKYENDKVSAFVRPVLVEKDNILARIDNEFNAVIVNGDSVGEVSFVGKGAGSLATGSAVYSDVIDIIDNRVSSIDSFTKDKIQVNKIVREKCGALLRFKKCNKDEILNIVENCLVKFDILNDDDELAIMVYADSEYEINNSLCLIKDKGYCEKMNKMLKIS</sequence>
<dbReference type="Proteomes" id="UP000878956">
    <property type="component" value="Unassembled WGS sequence"/>
</dbReference>
<evidence type="ECO:0000313" key="21">
    <source>
        <dbReference type="EMBL" id="HBH1541771.1"/>
    </source>
</evidence>
<dbReference type="EMBL" id="FUPS01000010">
    <property type="protein sequence ID" value="SJS75360.1"/>
    <property type="molecule type" value="Genomic_DNA"/>
</dbReference>
<dbReference type="UniPathway" id="UPA00051">
    <property type="reaction ID" value="UER00465"/>
</dbReference>
<feature type="binding site" evidence="13">
    <location>
        <position position="183"/>
    </location>
    <ligand>
        <name>L-homoserine</name>
        <dbReference type="ChEBI" id="CHEBI:57476"/>
    </ligand>
</feature>
<evidence type="ECO:0000256" key="14">
    <source>
        <dbReference type="RuleBase" id="RU000579"/>
    </source>
</evidence>
<evidence type="ECO:0000256" key="8">
    <source>
        <dbReference type="ARBA" id="ARBA00023002"/>
    </source>
</evidence>
<dbReference type="InterPro" id="IPR019811">
    <property type="entry name" value="HDH_CS"/>
</dbReference>
<reference evidence="18" key="1">
    <citation type="submission" date="2014-07" db="EMBL/GenBank/DDBJ databases">
        <authorList>
            <person name="Monot Marc"/>
        </authorList>
    </citation>
    <scope>NUCLEOTIDE SEQUENCE</scope>
    <source>
        <strain evidence="20">7032989</strain>
        <strain evidence="18">7032994</strain>
    </source>
</reference>
<dbReference type="SMR" id="A0A031WCZ9"/>
<feature type="domain" description="Homoserine dehydrogenase catalytic" evidence="16">
    <location>
        <begin position="130"/>
        <end position="308"/>
    </location>
</feature>
<dbReference type="Pfam" id="PF00742">
    <property type="entry name" value="Homoserine_dh"/>
    <property type="match status" value="1"/>
</dbReference>
<dbReference type="PANTHER" id="PTHR43331:SF1">
    <property type="entry name" value="HOMOSERINE DEHYDROGENASE"/>
    <property type="match status" value="1"/>
</dbReference>
<comment type="pathway">
    <text evidence="1 14">Amino-acid biosynthesis; L-threonine biosynthesis; L-threonine from L-aspartate: step 3/5.</text>
</comment>
<dbReference type="GO" id="GO:0004412">
    <property type="term" value="F:homoserine dehydrogenase activity"/>
    <property type="evidence" value="ECO:0007669"/>
    <property type="project" value="UniProtKB-EC"/>
</dbReference>
<dbReference type="Proteomes" id="UP000411588">
    <property type="component" value="Unassembled WGS sequence"/>
</dbReference>
<dbReference type="RefSeq" id="WP_003429993.1">
    <property type="nucleotide sequence ID" value="NZ_AP025558.1"/>
</dbReference>